<evidence type="ECO:0000256" key="4">
    <source>
        <dbReference type="ARBA" id="ARBA00022475"/>
    </source>
</evidence>
<evidence type="ECO:0000256" key="1">
    <source>
        <dbReference type="ARBA" id="ARBA00004651"/>
    </source>
</evidence>
<dbReference type="EMBL" id="CP019609">
    <property type="protein sequence ID" value="AQP52954.1"/>
    <property type="molecule type" value="Genomic_DNA"/>
</dbReference>
<dbReference type="Pfam" id="PF12822">
    <property type="entry name" value="ECF_trnsprt"/>
    <property type="match status" value="1"/>
</dbReference>
<proteinExistence type="inferred from homology"/>
<accession>A0A1Q2D3K3</accession>
<evidence type="ECO:0000256" key="8">
    <source>
        <dbReference type="PIRNR" id="PIRNR037778"/>
    </source>
</evidence>
<dbReference type="InterPro" id="IPR024529">
    <property type="entry name" value="ECF_trnsprt_substrate-spec"/>
</dbReference>
<dbReference type="OrthoDB" id="9809216at2"/>
<evidence type="ECO:0000256" key="7">
    <source>
        <dbReference type="ARBA" id="ARBA00023136"/>
    </source>
</evidence>
<dbReference type="GO" id="GO:0005886">
    <property type="term" value="C:plasma membrane"/>
    <property type="evidence" value="ECO:0007669"/>
    <property type="project" value="UniProtKB-SubCell"/>
</dbReference>
<dbReference type="PANTHER" id="PTHR38438">
    <property type="entry name" value="RIBOFLAVIN TRANSPORTER RIBU"/>
    <property type="match status" value="1"/>
</dbReference>
<dbReference type="InterPro" id="IPR025720">
    <property type="entry name" value="RibU"/>
</dbReference>
<evidence type="ECO:0000256" key="6">
    <source>
        <dbReference type="ARBA" id="ARBA00022989"/>
    </source>
</evidence>
<dbReference type="GO" id="GO:0032217">
    <property type="term" value="F:riboflavin transmembrane transporter activity"/>
    <property type="evidence" value="ECO:0007669"/>
    <property type="project" value="UniProtKB-UniRule"/>
</dbReference>
<reference evidence="9 10" key="1">
    <citation type="journal article" date="2010" name="Int. J. Syst. Evol. Microbiol.">
        <title>Vagococcus penaei sp. nov., isolated from spoilage microbiota of cooked shrimp (Penaeus vannamei).</title>
        <authorList>
            <person name="Jaffres E."/>
            <person name="Prevost H."/>
            <person name="Rossero A."/>
            <person name="Joffraud J.J."/>
            <person name="Dousset X."/>
        </authorList>
    </citation>
    <scope>NUCLEOTIDE SEQUENCE [LARGE SCALE GENOMIC DNA]</scope>
    <source>
        <strain evidence="9 10">CD276</strain>
    </source>
</reference>
<name>A0A1Q2D3K3_9ENTE</name>
<keyword evidence="3 8" id="KW-0813">Transport</keyword>
<comment type="similarity">
    <text evidence="2 8">Belongs to the prokaryotic riboflavin transporter (P-RFT) (TC 2.A.87) family.</text>
</comment>
<organism evidence="9 10">
    <name type="scientific">Vagococcus penaei</name>
    <dbReference type="NCBI Taxonomy" id="633807"/>
    <lineage>
        <taxon>Bacteria</taxon>
        <taxon>Bacillati</taxon>
        <taxon>Bacillota</taxon>
        <taxon>Bacilli</taxon>
        <taxon>Lactobacillales</taxon>
        <taxon>Enterococcaceae</taxon>
        <taxon>Vagococcus</taxon>
    </lineage>
</organism>
<dbReference type="PIRSF" id="PIRSF037778">
    <property type="entry name" value="UCP037778_transp_RibU"/>
    <property type="match status" value="1"/>
</dbReference>
<comment type="function">
    <text evidence="8">Probably a riboflavin-binding protein that interacts with the energy-coupling factor (ECF) ABC-transporter complex.</text>
</comment>
<protein>
    <recommendedName>
        <fullName evidence="8">Riboflavin transporter</fullName>
    </recommendedName>
</protein>
<evidence type="ECO:0000256" key="5">
    <source>
        <dbReference type="ARBA" id="ARBA00022692"/>
    </source>
</evidence>
<keyword evidence="6" id="KW-1133">Transmembrane helix</keyword>
<dbReference type="Proteomes" id="UP000188246">
    <property type="component" value="Chromosome"/>
</dbReference>
<keyword evidence="4 8" id="KW-1003">Cell membrane</keyword>
<keyword evidence="5" id="KW-0812">Transmembrane</keyword>
<sequence length="191" mass="21055">MRKGKTEKMVVLSLLSAMAFILLMFDFPILPVFGWLKVDFSDIPVLIGAFLYGPFGGVVTAFIRSSLHFITTGGNLPNLIGDTTGFVASVIFMLPIYFGISKNKSTKSLVQSLTISTVILTIFMGIANYFVITPLYLNLLRMDFGMPISTMVLYGVIPFNLIKGVLVGSVFAVVYKKVLPVLERRVQKIAK</sequence>
<comment type="subcellular location">
    <subcellularLocation>
        <location evidence="1">Cell membrane</location>
        <topology evidence="1">Multi-pass membrane protein</topology>
    </subcellularLocation>
</comment>
<dbReference type="RefSeq" id="WP_077275051.1">
    <property type="nucleotide sequence ID" value="NZ_CP019609.1"/>
</dbReference>
<dbReference type="PANTHER" id="PTHR38438:SF1">
    <property type="entry name" value="RIBOFLAVIN TRANSPORTER RIBU"/>
    <property type="match status" value="1"/>
</dbReference>
<evidence type="ECO:0000313" key="10">
    <source>
        <dbReference type="Proteomes" id="UP000188246"/>
    </source>
</evidence>
<evidence type="ECO:0000313" key="9">
    <source>
        <dbReference type="EMBL" id="AQP52954.1"/>
    </source>
</evidence>
<keyword evidence="10" id="KW-1185">Reference proteome</keyword>
<gene>
    <name evidence="9" type="ORF">BW732_01085</name>
</gene>
<dbReference type="STRING" id="633807.BW732_01085"/>
<dbReference type="KEGG" id="vpi:BW732_01085"/>
<evidence type="ECO:0000256" key="2">
    <source>
        <dbReference type="ARBA" id="ARBA00005540"/>
    </source>
</evidence>
<dbReference type="AlphaFoldDB" id="A0A1Q2D3K3"/>
<keyword evidence="7 8" id="KW-0472">Membrane</keyword>
<dbReference type="Gene3D" id="1.10.1760.20">
    <property type="match status" value="1"/>
</dbReference>
<evidence type="ECO:0000256" key="3">
    <source>
        <dbReference type="ARBA" id="ARBA00022448"/>
    </source>
</evidence>